<evidence type="ECO:0000256" key="7">
    <source>
        <dbReference type="ARBA" id="ARBA00023295"/>
    </source>
</evidence>
<keyword evidence="7" id="KW-0326">Glycosidase</keyword>
<dbReference type="EMBL" id="ABEU02000005">
    <property type="status" value="NOT_ANNOTATED_CDS"/>
    <property type="molecule type" value="Genomic_DNA"/>
</dbReference>
<evidence type="ECO:0000256" key="6">
    <source>
        <dbReference type="ARBA" id="ARBA00023157"/>
    </source>
</evidence>
<sequence>MASDLPSQSRIGKRSPRNGLVFDFIKISEGLERKHQACSHPKPKGSMRAPSGPKNGLEKGIFGSDALVELKKHTKLTNRSRCMRPLLNVIHFVETYNRVRWRNGDFGANALPLKPSDQHHTDSLNHKKSYAWLRWRNLGHAQSTVVAYWSNYIKDAILKTDLETLAKVHNGDVRGSGKEQALYLWRKVLRCLQQIDPIAFNNITTILTAQSNLRDRIFKASDSKRGFSMAARTSRSYISSTTRKSSRVPSPLRKSKVRKSSKGRLQRSGGAPRTPTKIGAKSPRTFPKSIDSKRVAPIVLRRTQIRFKRHPSGEKMSRRLQHRSALRSGHRDVSWSADRAKAAILIQSQWRMFLARRSHRILRHAAITIQRRWRESRRLSSRTNSALDVTGEDIQKSSNTLGCPFRCLYDCDISATQEDEIFDEFLSFLPCGEQDSSVNGLSTTLTSISPYSSGFSSTVLADDSGKDLQSPSPSKTRTSNYDSCSLDSPACSPAKELTFAKISIEGSLPPTPIKEWSSRKRDPTKSSPSVPVILEPSTDDVVELHHSPTKDWATPVTKGRKSTLLLEGSPHSESKMEPVQLLVEFMNPEESDTTDSDRDNPEVTSIPLSTSSDPNMKSLHGCIVPTPKEDGVVPVSRALAYTPDDLNTNVPARVLDSPLSPALEEELLDELSKLFESSPDPVVPSDPLFSPSCNGRSVDDSFCPGSVGYSQQKTFIRVCNGAFVSDDFSHSARKLDFNLDDVDELGDCEGNLGACHYNRGDKPSDANSGNIIKDLEERSPPVSALPKPTLPEPTISDSHDAGDMAEQNDTNFLGLYDELDDVRASRDSRSYSKRCQATVQDFLQLVEQNHGTRDGVSETPQSGFEKSQSTYFQVSGSPLSTSEGEDDFCDKAVDGNVVAVQDAILQPRDLLPNTFEDPIEWEVVLDSESHKKVVDEPLKCGSVDRYDTSFSRDYSNFVTPKVSRSRNVVTRSCSAIYRSKPPLPKKSRRISFDEKGHKFHEHQTPPDEDRCVSSERKVCERLLHTSPASPDTPLVSYNPVLSSQERSSSLSVSKKYFLQSPSSRKRHGKGDSDTESAASSTCISPSKLDSKFDVVEKVRAKASPAFSCEEVPSKHAGALFTGDEALVSNSTKHAFPPPEVSSKVSENGVLKSETDSQWDDVLHYSCFEDNYEAMLKQKDCHRVWFPEELSDPSLLTTGEQFESFRRSSSSYWDCGLMTLISDGGLMRAENSAPSLHDLCKLWDDNCIDLVTRSLKFKYLVTNPTLLRHEVKMAFSNPDLSSPEAHSWEVPNIERLQERLESRESLKELIKQQRDAIYINIATNASMRERYRLYSKWGIRRMSTGRLKKIIYDLLWKDPKRFQASADLVLQYL</sequence>
<keyword evidence="4" id="KW-0081">Bacteriolytic enzyme</keyword>
<name>A0A7I4FQ03_PHYPA</name>
<dbReference type="Gramene" id="Pp3c5_10160V3.6">
    <property type="protein sequence ID" value="Pp3c5_10160V3.6"/>
    <property type="gene ID" value="Pp3c5_10160"/>
</dbReference>
<evidence type="ECO:0000256" key="3">
    <source>
        <dbReference type="ARBA" id="ARBA00022529"/>
    </source>
</evidence>
<dbReference type="InterPro" id="IPR027417">
    <property type="entry name" value="P-loop_NTPase"/>
</dbReference>
<dbReference type="EnsemblPlants" id="Pp3c5_10160V3.8">
    <property type="protein sequence ID" value="Pp3c5_10160V3.8"/>
    <property type="gene ID" value="Pp3c5_10160"/>
</dbReference>
<dbReference type="EnsemblPlants" id="Pp3c5_10160V3.7">
    <property type="protein sequence ID" value="Pp3c5_10160V3.7"/>
    <property type="gene ID" value="Pp3c5_10160"/>
</dbReference>
<dbReference type="SUPFAM" id="SSF52540">
    <property type="entry name" value="P-loop containing nucleoside triphosphate hydrolases"/>
    <property type="match status" value="1"/>
</dbReference>
<feature type="region of interest" description="Disordered" evidence="8">
    <location>
        <begin position="776"/>
        <end position="806"/>
    </location>
</feature>
<dbReference type="PROSITE" id="PS50096">
    <property type="entry name" value="IQ"/>
    <property type="match status" value="1"/>
</dbReference>
<dbReference type="GeneID" id="112282919"/>
<proteinExistence type="predicted"/>
<feature type="region of interest" description="Disordered" evidence="8">
    <location>
        <begin position="462"/>
        <end position="486"/>
    </location>
</feature>
<dbReference type="EnsemblPlants" id="Pp3c5_10160V3.6">
    <property type="protein sequence ID" value="Pp3c5_10160V3.6"/>
    <property type="gene ID" value="Pp3c5_10160"/>
</dbReference>
<feature type="compositionally biased region" description="Basic residues" evidence="8">
    <location>
        <begin position="253"/>
        <end position="265"/>
    </location>
</feature>
<feature type="region of interest" description="Disordered" evidence="8">
    <location>
        <begin position="510"/>
        <end position="533"/>
    </location>
</feature>
<dbReference type="SMART" id="SM00015">
    <property type="entry name" value="IQ"/>
    <property type="match status" value="1"/>
</dbReference>
<dbReference type="Gramene" id="Pp3c5_10160V3.8">
    <property type="protein sequence ID" value="Pp3c5_10160V3.8"/>
    <property type="gene ID" value="Pp3c5_10160"/>
</dbReference>
<keyword evidence="3" id="KW-0929">Antimicrobial</keyword>
<evidence type="ECO:0000256" key="4">
    <source>
        <dbReference type="ARBA" id="ARBA00022638"/>
    </source>
</evidence>
<evidence type="ECO:0000256" key="1">
    <source>
        <dbReference type="ARBA" id="ARBA00000632"/>
    </source>
</evidence>
<dbReference type="Gramene" id="Pp3c5_10160V3.11">
    <property type="protein sequence ID" value="Pp3c5_10160V3.11"/>
    <property type="gene ID" value="Pp3c5_10160"/>
</dbReference>
<keyword evidence="5" id="KW-0378">Hydrolase</keyword>
<dbReference type="EnsemblPlants" id="Pp3c5_10160V3.10">
    <property type="protein sequence ID" value="Pp3c5_10160V3.10"/>
    <property type="gene ID" value="Pp3c5_10160"/>
</dbReference>
<comment type="catalytic activity">
    <reaction evidence="1">
        <text>Hydrolysis of (1-&gt;4)-beta-linkages between N-acetylmuramic acid and N-acetyl-D-glucosamine residues in a peptidoglycan and between N-acetyl-D-glucosamine residues in chitodextrins.</text>
        <dbReference type="EC" id="3.2.1.17"/>
    </reaction>
</comment>
<accession>A0A7I4FQ03</accession>
<dbReference type="PANTHER" id="PTHR11195">
    <property type="entry name" value="DESTABILASE-RELATED"/>
    <property type="match status" value="1"/>
</dbReference>
<dbReference type="Gramene" id="Pp3c5_10160V3.9">
    <property type="protein sequence ID" value="Pp3c5_10160V3.9"/>
    <property type="gene ID" value="Pp3c5_10160"/>
</dbReference>
<dbReference type="EnsemblPlants" id="Pp3c5_10160V3.9">
    <property type="protein sequence ID" value="Pp3c5_10160V3.9"/>
    <property type="gene ID" value="Pp3c5_10160"/>
</dbReference>
<reference evidence="9" key="3">
    <citation type="submission" date="2020-12" db="UniProtKB">
        <authorList>
            <consortium name="EnsemblPlants"/>
        </authorList>
    </citation>
    <scope>IDENTIFICATION</scope>
</reference>
<evidence type="ECO:0000256" key="5">
    <source>
        <dbReference type="ARBA" id="ARBA00022801"/>
    </source>
</evidence>
<dbReference type="GO" id="GO:0003796">
    <property type="term" value="F:lysozyme activity"/>
    <property type="evidence" value="ECO:0000318"/>
    <property type="project" value="GO_Central"/>
</dbReference>
<gene>
    <name evidence="9" type="primary">LOC112282919</name>
</gene>
<dbReference type="RefSeq" id="XP_024376870.1">
    <property type="nucleotide sequence ID" value="XM_024521102.2"/>
</dbReference>
<dbReference type="GO" id="GO:0042742">
    <property type="term" value="P:defense response to bacterium"/>
    <property type="evidence" value="ECO:0007669"/>
    <property type="project" value="UniProtKB-KW"/>
</dbReference>
<feature type="region of interest" description="Disordered" evidence="8">
    <location>
        <begin position="1052"/>
        <end position="1083"/>
    </location>
</feature>
<protein>
    <recommendedName>
        <fullName evidence="2">lysozyme</fullName>
        <ecNumber evidence="2">3.2.1.17</ecNumber>
    </recommendedName>
</protein>
<dbReference type="InterPro" id="IPR008597">
    <property type="entry name" value="Invert_lysozyme"/>
</dbReference>
<dbReference type="Pfam" id="PF00612">
    <property type="entry name" value="IQ"/>
    <property type="match status" value="1"/>
</dbReference>
<evidence type="ECO:0000313" key="9">
    <source>
        <dbReference type="EnsemblPlants" id="Pp3c5_10160V3.8"/>
    </source>
</evidence>
<feature type="region of interest" description="Disordered" evidence="8">
    <location>
        <begin position="231"/>
        <end position="287"/>
    </location>
</feature>
<dbReference type="EnsemblPlants" id="Pp3c5_10160V3.11">
    <property type="protein sequence ID" value="Pp3c5_10160V3.11"/>
    <property type="gene ID" value="Pp3c5_10160"/>
</dbReference>
<dbReference type="PANTHER" id="PTHR11195:SF13">
    <property type="entry name" value="INVERTEBRATE-TYPE LYSOZYME 2-RELATED"/>
    <property type="match status" value="1"/>
</dbReference>
<dbReference type="GO" id="GO:0031640">
    <property type="term" value="P:killing of cells of another organism"/>
    <property type="evidence" value="ECO:0007669"/>
    <property type="project" value="UniProtKB-KW"/>
</dbReference>
<feature type="compositionally biased region" description="Low complexity" evidence="8">
    <location>
        <begin position="232"/>
        <end position="243"/>
    </location>
</feature>
<reference evidence="9 10" key="1">
    <citation type="journal article" date="2008" name="Science">
        <title>The Physcomitrella genome reveals evolutionary insights into the conquest of land by plants.</title>
        <authorList>
            <person name="Rensing S."/>
            <person name="Lang D."/>
            <person name="Zimmer A."/>
            <person name="Terry A."/>
            <person name="Salamov A."/>
            <person name="Shapiro H."/>
            <person name="Nishiyama T."/>
            <person name="Perroud P.-F."/>
            <person name="Lindquist E."/>
            <person name="Kamisugi Y."/>
            <person name="Tanahashi T."/>
            <person name="Sakakibara K."/>
            <person name="Fujita T."/>
            <person name="Oishi K."/>
            <person name="Shin-I T."/>
            <person name="Kuroki Y."/>
            <person name="Toyoda A."/>
            <person name="Suzuki Y."/>
            <person name="Hashimoto A."/>
            <person name="Yamaguchi K."/>
            <person name="Sugano A."/>
            <person name="Kohara Y."/>
            <person name="Fujiyama A."/>
            <person name="Anterola A."/>
            <person name="Aoki S."/>
            <person name="Ashton N."/>
            <person name="Barbazuk W.B."/>
            <person name="Barker E."/>
            <person name="Bennetzen J."/>
            <person name="Bezanilla M."/>
            <person name="Blankenship R."/>
            <person name="Cho S.H."/>
            <person name="Dutcher S."/>
            <person name="Estelle M."/>
            <person name="Fawcett J.A."/>
            <person name="Gundlach H."/>
            <person name="Hanada K."/>
            <person name="Heyl A."/>
            <person name="Hicks K.A."/>
            <person name="Hugh J."/>
            <person name="Lohr M."/>
            <person name="Mayer K."/>
            <person name="Melkozernov A."/>
            <person name="Murata T."/>
            <person name="Nelson D."/>
            <person name="Pils B."/>
            <person name="Prigge M."/>
            <person name="Reiss B."/>
            <person name="Renner T."/>
            <person name="Rombauts S."/>
            <person name="Rushton P."/>
            <person name="Sanderfoot A."/>
            <person name="Schween G."/>
            <person name="Shiu S.-H."/>
            <person name="Stueber K."/>
            <person name="Theodoulou F.L."/>
            <person name="Tu H."/>
            <person name="Van de Peer Y."/>
            <person name="Verrier P.J."/>
            <person name="Waters E."/>
            <person name="Wood A."/>
            <person name="Yang L."/>
            <person name="Cove D."/>
            <person name="Cuming A."/>
            <person name="Hasebe M."/>
            <person name="Lucas S."/>
            <person name="Mishler D.B."/>
            <person name="Reski R."/>
            <person name="Grigoriev I."/>
            <person name="Quatrano R.S."/>
            <person name="Boore J.L."/>
        </authorList>
    </citation>
    <scope>NUCLEOTIDE SEQUENCE [LARGE SCALE GENOMIC DNA]</scope>
    <source>
        <strain evidence="9 10">cv. Gransden 2004</strain>
    </source>
</reference>
<dbReference type="Gramene" id="Pp3c5_10160V3.10">
    <property type="protein sequence ID" value="Pp3c5_10160V3.10"/>
    <property type="gene ID" value="Pp3c5_10160"/>
</dbReference>
<feature type="compositionally biased region" description="Polar residues" evidence="8">
    <location>
        <begin position="467"/>
        <end position="486"/>
    </location>
</feature>
<keyword evidence="10" id="KW-1185">Reference proteome</keyword>
<organism evidence="9 10">
    <name type="scientific">Physcomitrium patens</name>
    <name type="common">Spreading-leaved earth moss</name>
    <name type="synonym">Physcomitrella patens</name>
    <dbReference type="NCBI Taxonomy" id="3218"/>
    <lineage>
        <taxon>Eukaryota</taxon>
        <taxon>Viridiplantae</taxon>
        <taxon>Streptophyta</taxon>
        <taxon>Embryophyta</taxon>
        <taxon>Bryophyta</taxon>
        <taxon>Bryophytina</taxon>
        <taxon>Bryopsida</taxon>
        <taxon>Funariidae</taxon>
        <taxon>Funariales</taxon>
        <taxon>Funariaceae</taxon>
        <taxon>Physcomitrium</taxon>
    </lineage>
</organism>
<dbReference type="Gramene" id="Pp3c5_10160V3.7">
    <property type="protein sequence ID" value="Pp3c5_10160V3.7"/>
    <property type="gene ID" value="Pp3c5_10160"/>
</dbReference>
<evidence type="ECO:0000256" key="8">
    <source>
        <dbReference type="SAM" id="MobiDB-lite"/>
    </source>
</evidence>
<evidence type="ECO:0000313" key="10">
    <source>
        <dbReference type="Proteomes" id="UP000006727"/>
    </source>
</evidence>
<keyword evidence="6" id="KW-1015">Disulfide bond</keyword>
<feature type="compositionally biased region" description="Polar residues" evidence="8">
    <location>
        <begin position="602"/>
        <end position="615"/>
    </location>
</feature>
<reference evidence="9 10" key="2">
    <citation type="journal article" date="2018" name="Plant J.">
        <title>The Physcomitrella patens chromosome-scale assembly reveals moss genome structure and evolution.</title>
        <authorList>
            <person name="Lang D."/>
            <person name="Ullrich K.K."/>
            <person name="Murat F."/>
            <person name="Fuchs J."/>
            <person name="Jenkins J."/>
            <person name="Haas F.B."/>
            <person name="Piednoel M."/>
            <person name="Gundlach H."/>
            <person name="Van Bel M."/>
            <person name="Meyberg R."/>
            <person name="Vives C."/>
            <person name="Morata J."/>
            <person name="Symeonidi A."/>
            <person name="Hiss M."/>
            <person name="Muchero W."/>
            <person name="Kamisugi Y."/>
            <person name="Saleh O."/>
            <person name="Blanc G."/>
            <person name="Decker E.L."/>
            <person name="van Gessel N."/>
            <person name="Grimwood J."/>
            <person name="Hayes R.D."/>
            <person name="Graham S.W."/>
            <person name="Gunter L.E."/>
            <person name="McDaniel S.F."/>
            <person name="Hoernstein S.N.W."/>
            <person name="Larsson A."/>
            <person name="Li F.W."/>
            <person name="Perroud P.F."/>
            <person name="Phillips J."/>
            <person name="Ranjan P."/>
            <person name="Rokshar D.S."/>
            <person name="Rothfels C.J."/>
            <person name="Schneider L."/>
            <person name="Shu S."/>
            <person name="Stevenson D.W."/>
            <person name="Thummler F."/>
            <person name="Tillich M."/>
            <person name="Villarreal Aguilar J.C."/>
            <person name="Widiez T."/>
            <person name="Wong G.K."/>
            <person name="Wymore A."/>
            <person name="Zhang Y."/>
            <person name="Zimmer A.D."/>
            <person name="Quatrano R.S."/>
            <person name="Mayer K.F.X."/>
            <person name="Goodstein D."/>
            <person name="Casacuberta J.M."/>
            <person name="Vandepoele K."/>
            <person name="Reski R."/>
            <person name="Cuming A.C."/>
            <person name="Tuskan G.A."/>
            <person name="Maumus F."/>
            <person name="Salse J."/>
            <person name="Schmutz J."/>
            <person name="Rensing S.A."/>
        </authorList>
    </citation>
    <scope>NUCLEOTIDE SEQUENCE [LARGE SCALE GENOMIC DNA]</scope>
    <source>
        <strain evidence="9 10">cv. Gransden 2004</strain>
    </source>
</reference>
<feature type="region of interest" description="Disordered" evidence="8">
    <location>
        <begin position="33"/>
        <end position="54"/>
    </location>
</feature>
<feature type="region of interest" description="Disordered" evidence="8">
    <location>
        <begin position="588"/>
        <end position="617"/>
    </location>
</feature>
<dbReference type="Proteomes" id="UP000006727">
    <property type="component" value="Chromosome 5"/>
</dbReference>
<evidence type="ECO:0000256" key="2">
    <source>
        <dbReference type="ARBA" id="ARBA00012732"/>
    </source>
</evidence>
<dbReference type="InterPro" id="IPR000048">
    <property type="entry name" value="IQ_motif_EF-hand-BS"/>
</dbReference>
<dbReference type="Gene3D" id="1.20.5.190">
    <property type="match status" value="1"/>
</dbReference>
<dbReference type="EC" id="3.2.1.17" evidence="2"/>